<dbReference type="Pfam" id="PF00664">
    <property type="entry name" value="ABC_membrane"/>
    <property type="match status" value="2"/>
</dbReference>
<dbReference type="GO" id="GO:0012505">
    <property type="term" value="C:endomembrane system"/>
    <property type="evidence" value="ECO:0007669"/>
    <property type="project" value="UniProtKB-SubCell"/>
</dbReference>
<dbReference type="EMBL" id="CAJOBH010249704">
    <property type="protein sequence ID" value="CAF5135183.1"/>
    <property type="molecule type" value="Genomic_DNA"/>
</dbReference>
<evidence type="ECO:0000313" key="13">
    <source>
        <dbReference type="Proteomes" id="UP000681720"/>
    </source>
</evidence>
<feature type="transmembrane region" description="Helical" evidence="9">
    <location>
        <begin position="62"/>
        <end position="92"/>
    </location>
</feature>
<accession>A0A8S3J481</accession>
<evidence type="ECO:0000256" key="2">
    <source>
        <dbReference type="ARBA" id="ARBA00022448"/>
    </source>
</evidence>
<dbReference type="InterPro" id="IPR036640">
    <property type="entry name" value="ABC1_TM_sf"/>
</dbReference>
<evidence type="ECO:0000256" key="7">
    <source>
        <dbReference type="ARBA" id="ARBA00022989"/>
    </source>
</evidence>
<keyword evidence="5" id="KW-0547">Nucleotide-binding</keyword>
<dbReference type="AlphaFoldDB" id="A0A8S3J481"/>
<keyword evidence="4" id="KW-0677">Repeat</keyword>
<dbReference type="PROSITE" id="PS50929">
    <property type="entry name" value="ABC_TM1F"/>
    <property type="match status" value="2"/>
</dbReference>
<evidence type="ECO:0000256" key="8">
    <source>
        <dbReference type="ARBA" id="ARBA00023136"/>
    </source>
</evidence>
<dbReference type="InterPro" id="IPR050173">
    <property type="entry name" value="ABC_transporter_C-like"/>
</dbReference>
<feature type="domain" description="ABC transmembrane type-1" evidence="10">
    <location>
        <begin position="104"/>
        <end position="213"/>
    </location>
</feature>
<dbReference type="Proteomes" id="UP000681720">
    <property type="component" value="Unassembled WGS sequence"/>
</dbReference>
<name>A0A8S3J481_9BILA</name>
<gene>
    <name evidence="11" type="ORF">BYL167_LOCUS69204</name>
    <name evidence="12" type="ORF">GIL414_LOCUS79321</name>
</gene>
<keyword evidence="7 9" id="KW-1133">Transmembrane helix</keyword>
<reference evidence="12" key="1">
    <citation type="submission" date="2021-02" db="EMBL/GenBank/DDBJ databases">
        <authorList>
            <person name="Nowell W R."/>
        </authorList>
    </citation>
    <scope>NUCLEOTIDE SEQUENCE</scope>
</reference>
<comment type="caution">
    <text evidence="12">The sequence shown here is derived from an EMBL/GenBank/DDBJ whole genome shotgun (WGS) entry which is preliminary data.</text>
</comment>
<keyword evidence="8 9" id="KW-0472">Membrane</keyword>
<keyword evidence="3 9" id="KW-0812">Transmembrane</keyword>
<dbReference type="SUPFAM" id="SSF90123">
    <property type="entry name" value="ABC transporter transmembrane region"/>
    <property type="match status" value="2"/>
</dbReference>
<dbReference type="GO" id="GO:0140359">
    <property type="term" value="F:ABC-type transporter activity"/>
    <property type="evidence" value="ECO:0007669"/>
    <property type="project" value="InterPro"/>
</dbReference>
<evidence type="ECO:0000313" key="11">
    <source>
        <dbReference type="EMBL" id="CAF5135183.1"/>
    </source>
</evidence>
<evidence type="ECO:0000256" key="6">
    <source>
        <dbReference type="ARBA" id="ARBA00022840"/>
    </source>
</evidence>
<dbReference type="EMBL" id="CAJOBJ010352027">
    <property type="protein sequence ID" value="CAF5209495.1"/>
    <property type="molecule type" value="Genomic_DNA"/>
</dbReference>
<dbReference type="PANTHER" id="PTHR24223:SF443">
    <property type="entry name" value="MULTIDRUG-RESISTANCE LIKE PROTEIN 1, ISOFORM I"/>
    <property type="match status" value="1"/>
</dbReference>
<evidence type="ECO:0000259" key="10">
    <source>
        <dbReference type="PROSITE" id="PS50929"/>
    </source>
</evidence>
<organism evidence="12 13">
    <name type="scientific">Rotaria magnacalcarata</name>
    <dbReference type="NCBI Taxonomy" id="392030"/>
    <lineage>
        <taxon>Eukaryota</taxon>
        <taxon>Metazoa</taxon>
        <taxon>Spiralia</taxon>
        <taxon>Gnathifera</taxon>
        <taxon>Rotifera</taxon>
        <taxon>Eurotatoria</taxon>
        <taxon>Bdelloidea</taxon>
        <taxon>Philodinida</taxon>
        <taxon>Philodinidae</taxon>
        <taxon>Rotaria</taxon>
    </lineage>
</organism>
<dbReference type="Proteomes" id="UP000681967">
    <property type="component" value="Unassembled WGS sequence"/>
</dbReference>
<evidence type="ECO:0000256" key="3">
    <source>
        <dbReference type="ARBA" id="ARBA00022692"/>
    </source>
</evidence>
<keyword evidence="6" id="KW-0067">ATP-binding</keyword>
<evidence type="ECO:0000256" key="4">
    <source>
        <dbReference type="ARBA" id="ARBA00022737"/>
    </source>
</evidence>
<sequence>MFKTSLYASRRLHNRFILKIFRLSLSFFERTPFGRIINRCSSDIDMIDNSIMFTLRSTLNAILGFIICFILIAHYLPETIPIMIIIFIPFLFLENNLESSVMQLFVLGLAAFTMQFFVYFAAYAASRKLHSSILFGVLRAPMAFFDTTPIGRIINRFAKDIDAIDSSLPSSFSSSFSTLIAVLITIIILIYGSWFAVFALVPLAILFSFIQVL</sequence>
<dbReference type="PANTHER" id="PTHR24223">
    <property type="entry name" value="ATP-BINDING CASSETTE SUB-FAMILY C"/>
    <property type="match status" value="1"/>
</dbReference>
<dbReference type="Gene3D" id="1.20.1560.10">
    <property type="entry name" value="ABC transporter type 1, transmembrane domain"/>
    <property type="match status" value="2"/>
</dbReference>
<evidence type="ECO:0000256" key="1">
    <source>
        <dbReference type="ARBA" id="ARBA00004127"/>
    </source>
</evidence>
<proteinExistence type="predicted"/>
<keyword evidence="2" id="KW-0813">Transport</keyword>
<feature type="domain" description="ABC transmembrane type-1" evidence="10">
    <location>
        <begin position="1"/>
        <end position="93"/>
    </location>
</feature>
<evidence type="ECO:0000313" key="12">
    <source>
        <dbReference type="EMBL" id="CAF5209495.1"/>
    </source>
</evidence>
<dbReference type="InterPro" id="IPR011527">
    <property type="entry name" value="ABC1_TM_dom"/>
</dbReference>
<evidence type="ECO:0000256" key="5">
    <source>
        <dbReference type="ARBA" id="ARBA00022741"/>
    </source>
</evidence>
<feature type="transmembrane region" description="Helical" evidence="9">
    <location>
        <begin position="179"/>
        <end position="210"/>
    </location>
</feature>
<evidence type="ECO:0000256" key="9">
    <source>
        <dbReference type="SAM" id="Phobius"/>
    </source>
</evidence>
<feature type="transmembrane region" description="Helical" evidence="9">
    <location>
        <begin position="104"/>
        <end position="125"/>
    </location>
</feature>
<protein>
    <recommendedName>
        <fullName evidence="10">ABC transmembrane type-1 domain-containing protein</fullName>
    </recommendedName>
</protein>
<dbReference type="GO" id="GO:0016020">
    <property type="term" value="C:membrane"/>
    <property type="evidence" value="ECO:0007669"/>
    <property type="project" value="InterPro"/>
</dbReference>
<comment type="subcellular location">
    <subcellularLocation>
        <location evidence="1">Endomembrane system</location>
        <topology evidence="1">Multi-pass membrane protein</topology>
    </subcellularLocation>
</comment>
<dbReference type="GO" id="GO:0005524">
    <property type="term" value="F:ATP binding"/>
    <property type="evidence" value="ECO:0007669"/>
    <property type="project" value="UniProtKB-KW"/>
</dbReference>